<feature type="region of interest" description="Disordered" evidence="1">
    <location>
        <begin position="1"/>
        <end position="49"/>
    </location>
</feature>
<gene>
    <name evidence="2" type="ORF">B0H65DRAFT_267689</name>
</gene>
<dbReference type="Proteomes" id="UP001278500">
    <property type="component" value="Unassembled WGS sequence"/>
</dbReference>
<feature type="region of interest" description="Disordered" evidence="1">
    <location>
        <begin position="76"/>
        <end position="121"/>
    </location>
</feature>
<feature type="region of interest" description="Disordered" evidence="1">
    <location>
        <begin position="229"/>
        <end position="324"/>
    </location>
</feature>
<evidence type="ECO:0000313" key="3">
    <source>
        <dbReference type="Proteomes" id="UP001278500"/>
    </source>
</evidence>
<keyword evidence="3" id="KW-1185">Reference proteome</keyword>
<protein>
    <submittedName>
        <fullName evidence="2">Uncharacterized protein</fullName>
    </submittedName>
</protein>
<feature type="compositionally biased region" description="Low complexity" evidence="1">
    <location>
        <begin position="262"/>
        <end position="273"/>
    </location>
</feature>
<evidence type="ECO:0000256" key="1">
    <source>
        <dbReference type="SAM" id="MobiDB-lite"/>
    </source>
</evidence>
<feature type="compositionally biased region" description="Basic and acidic residues" evidence="1">
    <location>
        <begin position="292"/>
        <end position="314"/>
    </location>
</feature>
<accession>A0AAE0JB28</accession>
<evidence type="ECO:0000313" key="2">
    <source>
        <dbReference type="EMBL" id="KAK3340693.1"/>
    </source>
</evidence>
<organism evidence="2 3">
    <name type="scientific">Neurospora tetraspora</name>
    <dbReference type="NCBI Taxonomy" id="94610"/>
    <lineage>
        <taxon>Eukaryota</taxon>
        <taxon>Fungi</taxon>
        <taxon>Dikarya</taxon>
        <taxon>Ascomycota</taxon>
        <taxon>Pezizomycotina</taxon>
        <taxon>Sordariomycetes</taxon>
        <taxon>Sordariomycetidae</taxon>
        <taxon>Sordariales</taxon>
        <taxon>Sordariaceae</taxon>
        <taxon>Neurospora</taxon>
    </lineage>
</organism>
<dbReference type="GeneID" id="87859859"/>
<proteinExistence type="predicted"/>
<feature type="region of interest" description="Disordered" evidence="1">
    <location>
        <begin position="703"/>
        <end position="723"/>
    </location>
</feature>
<feature type="compositionally biased region" description="Polar residues" evidence="1">
    <location>
        <begin position="242"/>
        <end position="254"/>
    </location>
</feature>
<dbReference type="InterPro" id="IPR022190">
    <property type="entry name" value="DUF3716"/>
</dbReference>
<dbReference type="RefSeq" id="XP_062679635.1">
    <property type="nucleotide sequence ID" value="XM_062822705.1"/>
</dbReference>
<dbReference type="Pfam" id="PF12511">
    <property type="entry name" value="DUF3716"/>
    <property type="match status" value="1"/>
</dbReference>
<feature type="compositionally biased region" description="Polar residues" evidence="1">
    <location>
        <begin position="27"/>
        <end position="36"/>
    </location>
</feature>
<dbReference type="EMBL" id="JAUEPP010000006">
    <property type="protein sequence ID" value="KAK3340693.1"/>
    <property type="molecule type" value="Genomic_DNA"/>
</dbReference>
<feature type="compositionally biased region" description="Gly residues" evidence="1">
    <location>
        <begin position="708"/>
        <end position="723"/>
    </location>
</feature>
<feature type="region of interest" description="Disordered" evidence="1">
    <location>
        <begin position="344"/>
        <end position="489"/>
    </location>
</feature>
<feature type="compositionally biased region" description="Acidic residues" evidence="1">
    <location>
        <begin position="356"/>
        <end position="368"/>
    </location>
</feature>
<sequence length="723" mass="77689">MDTGTQLPPPSGCWLPAGDCPPAKMSRPSSGVSPIQQFPGHTFLSSPPQTCRPTLEHQLTTAAQHQLTLPSAITSPYSDEQLATPGNRLSLLPTGTSNPDPKRSMKPSPIRPVAGPGSGVQRGAVGAVGQIPGAVGQVQVGSVGLQVGPAPGQGQVPASRLTPGPGPAKVTKPTTPARPRAVASPHSLVRNSQLVQQLAAHEAQLQQFQQQQQQQLQQQQQQLQQQQQQQQHQHQQHQQQQNVATNLSPDQDPNNVGHIHPQLQAQLQLQHQQAQEHDLHNHHLQQHQQDQNQDHLQHQQEQHQEPDIDQDSLKQDPSAFDDPTARMGTEEYAAAAAAAVMETGLGQPGSLNDGTGEPDVDAEMEDQDASAAANSGLGGHVDLTGANMLGNPGGPGGVPQPSPQDHSQHQQHQHQQQQHQHHQQQQQQHQQQQQQQADMLQGLGQPQAHPHQHQHQPPVAPMGQPQQMQPSPHQHSMDPQLSKSTEDMAHESGYGQLNVESALAKRLAREPGHRLAQQRRPEQVLNLARRSNVEALFAHIAGEPARVPCKNCHKGHGPWTSCIVVDGQMCGSCANCWFNASGARCSFHETRNPQNAQQQQHNTAILPNGANGGINIPSDPNAFRFGTPHPLGTHAALAAPAPVSAIAPAAPSMSNPMLQHMLNRAMSEVRSADKATRQLILIECTAKKLALQMVDYEELISSQEQSGNAGGPGQQGLGEDAGA</sequence>
<feature type="compositionally biased region" description="Low complexity" evidence="1">
    <location>
        <begin position="229"/>
        <end position="241"/>
    </location>
</feature>
<feature type="region of interest" description="Disordered" evidence="1">
    <location>
        <begin position="149"/>
        <end position="186"/>
    </location>
</feature>
<comment type="caution">
    <text evidence="2">The sequence shown here is derived from an EMBL/GenBank/DDBJ whole genome shotgun (WGS) entry which is preliminary data.</text>
</comment>
<reference evidence="2" key="2">
    <citation type="submission" date="2023-06" db="EMBL/GenBank/DDBJ databases">
        <authorList>
            <consortium name="Lawrence Berkeley National Laboratory"/>
            <person name="Haridas S."/>
            <person name="Hensen N."/>
            <person name="Bonometti L."/>
            <person name="Westerberg I."/>
            <person name="Brannstrom I.O."/>
            <person name="Guillou S."/>
            <person name="Cros-Aarteil S."/>
            <person name="Calhoun S."/>
            <person name="Kuo A."/>
            <person name="Mondo S."/>
            <person name="Pangilinan J."/>
            <person name="Riley R."/>
            <person name="Labutti K."/>
            <person name="Andreopoulos B."/>
            <person name="Lipzen A."/>
            <person name="Chen C."/>
            <person name="Yanf M."/>
            <person name="Daum C."/>
            <person name="Ng V."/>
            <person name="Clum A."/>
            <person name="Steindorff A."/>
            <person name="Ohm R."/>
            <person name="Martin F."/>
            <person name="Silar P."/>
            <person name="Natvig D."/>
            <person name="Lalanne C."/>
            <person name="Gautier V."/>
            <person name="Ament-Velasquez S.L."/>
            <person name="Kruys A."/>
            <person name="Hutchinson M.I."/>
            <person name="Powell A.J."/>
            <person name="Barry K."/>
            <person name="Miller A.N."/>
            <person name="Grigoriev I.V."/>
            <person name="Debuchy R."/>
            <person name="Gladieux P."/>
            <person name="Thoren M.H."/>
            <person name="Johannesson H."/>
        </authorList>
    </citation>
    <scope>NUCLEOTIDE SEQUENCE</scope>
    <source>
        <strain evidence="2">CBS 560.94</strain>
    </source>
</reference>
<dbReference type="AlphaFoldDB" id="A0AAE0JB28"/>
<feature type="compositionally biased region" description="Low complexity" evidence="1">
    <location>
        <begin position="413"/>
        <end position="436"/>
    </location>
</feature>
<feature type="compositionally biased region" description="Low complexity" evidence="1">
    <location>
        <begin position="445"/>
        <end position="474"/>
    </location>
</feature>
<name>A0AAE0JB28_9PEZI</name>
<reference evidence="2" key="1">
    <citation type="journal article" date="2023" name="Mol. Phylogenet. Evol.">
        <title>Genome-scale phylogeny and comparative genomics of the fungal order Sordariales.</title>
        <authorList>
            <person name="Hensen N."/>
            <person name="Bonometti L."/>
            <person name="Westerberg I."/>
            <person name="Brannstrom I.O."/>
            <person name="Guillou S."/>
            <person name="Cros-Aarteil S."/>
            <person name="Calhoun S."/>
            <person name="Haridas S."/>
            <person name="Kuo A."/>
            <person name="Mondo S."/>
            <person name="Pangilinan J."/>
            <person name="Riley R."/>
            <person name="LaButti K."/>
            <person name="Andreopoulos B."/>
            <person name="Lipzen A."/>
            <person name="Chen C."/>
            <person name="Yan M."/>
            <person name="Daum C."/>
            <person name="Ng V."/>
            <person name="Clum A."/>
            <person name="Steindorff A."/>
            <person name="Ohm R.A."/>
            <person name="Martin F."/>
            <person name="Silar P."/>
            <person name="Natvig D.O."/>
            <person name="Lalanne C."/>
            <person name="Gautier V."/>
            <person name="Ament-Velasquez S.L."/>
            <person name="Kruys A."/>
            <person name="Hutchinson M.I."/>
            <person name="Powell A.J."/>
            <person name="Barry K."/>
            <person name="Miller A.N."/>
            <person name="Grigoriev I.V."/>
            <person name="Debuchy R."/>
            <person name="Gladieux P."/>
            <person name="Hiltunen Thoren M."/>
            <person name="Johannesson H."/>
        </authorList>
    </citation>
    <scope>NUCLEOTIDE SEQUENCE</scope>
    <source>
        <strain evidence="2">CBS 560.94</strain>
    </source>
</reference>